<feature type="active site" description="Proton acceptor; via carboxylate" evidence="5">
    <location>
        <position position="401"/>
    </location>
</feature>
<feature type="binding site" evidence="5">
    <location>
        <begin position="80"/>
        <end position="82"/>
    </location>
    <ligand>
        <name>acetyl-CoA</name>
        <dbReference type="ChEBI" id="CHEBI:57288"/>
    </ligand>
</feature>
<dbReference type="CDD" id="cd04301">
    <property type="entry name" value="NAT_SF"/>
    <property type="match status" value="1"/>
</dbReference>
<sequence length="401" mass="43561">MSVAIRPLSGPAEVNAAFRVFLRSMVGLRFGQLDAATITEEGRYLGAFDCEVIVGGADSYSSQLVVPGGARVPHAAVTHVGVLPTHRRRGIVTGLIERQLHDIADRGEVVATLRASEAVIYERFGYGIASSSRAVTIDARRARLRDTVPDGDTNDVRLVDDAVTTELLEDIYRRAATWVGAIDRPAGWWRLQQLRRDAAPVQHYVAVHSSDGVDDGYVVYKPEDPDHWFSSDAKTITVVDFVASGPTARAALWRHLLTLDLVDLIEWPAVALDDSLPLAVTDPRAVRQGAAHDETWLRFVDVESALRARTYRIDDPVRLEVVDPLIDRNNAVFEIGPKGTERVTGKSDATTDVATLAAAYLGGTRWRSLAEVGRVDVSAASAVDRLDGLFAAGALFAGTVF</sequence>
<evidence type="ECO:0000256" key="2">
    <source>
        <dbReference type="ARBA" id="ARBA00022488"/>
    </source>
</evidence>
<dbReference type="InterPro" id="IPR000182">
    <property type="entry name" value="GNAT_dom"/>
</dbReference>
<keyword evidence="3 5" id="KW-0808">Transferase</keyword>
<dbReference type="Pfam" id="PF17668">
    <property type="entry name" value="Acetyltransf_17"/>
    <property type="match status" value="1"/>
</dbReference>
<dbReference type="SUPFAM" id="SSF55718">
    <property type="entry name" value="SCP-like"/>
    <property type="match status" value="1"/>
</dbReference>
<dbReference type="InterPro" id="IPR036527">
    <property type="entry name" value="SCP2_sterol-bd_dom_sf"/>
</dbReference>
<comment type="caution">
    <text evidence="7">The sequence shown here is derived from an EMBL/GenBank/DDBJ whole genome shotgun (WGS) entry which is preliminary data.</text>
</comment>
<dbReference type="RefSeq" id="WP_049699639.1">
    <property type="nucleotide sequence ID" value="NZ_LDTZ01000018.1"/>
</dbReference>
<evidence type="ECO:0000256" key="3">
    <source>
        <dbReference type="ARBA" id="ARBA00022679"/>
    </source>
</evidence>
<dbReference type="SUPFAM" id="SSF55729">
    <property type="entry name" value="Acyl-CoA N-acyltransferases (Nat)"/>
    <property type="match status" value="1"/>
</dbReference>
<name>A0ABR5IAK7_9ACTN</name>
<feature type="domain" description="N-acetyltransferase" evidence="6">
    <location>
        <begin position="3"/>
        <end position="147"/>
    </location>
</feature>
<comment type="similarity">
    <text evidence="1 5">Belongs to the acetyltransferase Eis family.</text>
</comment>
<dbReference type="Pfam" id="PF13527">
    <property type="entry name" value="Acetyltransf_9"/>
    <property type="match status" value="1"/>
</dbReference>
<dbReference type="HAMAP" id="MF_01812">
    <property type="entry name" value="Eis"/>
    <property type="match status" value="1"/>
</dbReference>
<dbReference type="PANTHER" id="PTHR37817:SF1">
    <property type="entry name" value="N-ACETYLTRANSFERASE EIS"/>
    <property type="match status" value="1"/>
</dbReference>
<dbReference type="InterPro" id="IPR051554">
    <property type="entry name" value="Acetyltransferase_Eis"/>
</dbReference>
<dbReference type="Gene3D" id="3.30.1050.10">
    <property type="entry name" value="SCP2 sterol-binding domain"/>
    <property type="match status" value="1"/>
</dbReference>
<evidence type="ECO:0000256" key="1">
    <source>
        <dbReference type="ARBA" id="ARBA00009213"/>
    </source>
</evidence>
<organism evidence="7 8">
    <name type="scientific">Gordonia jacobaea</name>
    <dbReference type="NCBI Taxonomy" id="122202"/>
    <lineage>
        <taxon>Bacteria</taxon>
        <taxon>Bacillati</taxon>
        <taxon>Actinomycetota</taxon>
        <taxon>Actinomycetes</taxon>
        <taxon>Mycobacteriales</taxon>
        <taxon>Gordoniaceae</taxon>
        <taxon>Gordonia</taxon>
    </lineage>
</organism>
<protein>
    <submittedName>
        <fullName evidence="7">GNAT family acetyltransferase</fullName>
    </submittedName>
</protein>
<dbReference type="Pfam" id="PF13530">
    <property type="entry name" value="SCP2_2"/>
    <property type="match status" value="1"/>
</dbReference>
<feature type="binding site" evidence="5">
    <location>
        <begin position="116"/>
        <end position="117"/>
    </location>
    <ligand>
        <name>acetyl-CoA</name>
        <dbReference type="ChEBI" id="CHEBI:57288"/>
    </ligand>
</feature>
<proteinExistence type="inferred from homology"/>
<comment type="subunit">
    <text evidence="5">Homohexamer; trimer of dimers.</text>
</comment>
<evidence type="ECO:0000256" key="4">
    <source>
        <dbReference type="ARBA" id="ARBA00023315"/>
    </source>
</evidence>
<dbReference type="PANTHER" id="PTHR37817">
    <property type="entry name" value="N-ACETYLTRANSFERASE EIS"/>
    <property type="match status" value="1"/>
</dbReference>
<evidence type="ECO:0000259" key="6">
    <source>
        <dbReference type="PROSITE" id="PS51186"/>
    </source>
</evidence>
<evidence type="ECO:0000313" key="7">
    <source>
        <dbReference type="EMBL" id="KNA90706.1"/>
    </source>
</evidence>
<dbReference type="PROSITE" id="PS51186">
    <property type="entry name" value="GNAT"/>
    <property type="match status" value="1"/>
</dbReference>
<dbReference type="NCBIfam" id="NF002367">
    <property type="entry name" value="PRK01346.1-4"/>
    <property type="match status" value="1"/>
</dbReference>
<reference evidence="7 8" key="1">
    <citation type="submission" date="2015-05" db="EMBL/GenBank/DDBJ databases">
        <title>Draft genome sequence of the bacterium Gordonia jacobaea a new member of the Gordonia genus.</title>
        <authorList>
            <person name="Jimenez-Galisteo G."/>
            <person name="Dominguez A."/>
            <person name="Munoz E."/>
            <person name="Vinas M."/>
        </authorList>
    </citation>
    <scope>NUCLEOTIDE SEQUENCE [LARGE SCALE GENOMIC DNA]</scope>
    <source>
        <strain evidence="8">mv1</strain>
    </source>
</reference>
<evidence type="ECO:0000313" key="8">
    <source>
        <dbReference type="Proteomes" id="UP000037247"/>
    </source>
</evidence>
<gene>
    <name evidence="7" type="ORF">ABW18_14335</name>
</gene>
<feature type="active site" description="Proton donor" evidence="5">
    <location>
        <position position="121"/>
    </location>
</feature>
<accession>A0ABR5IAK7</accession>
<dbReference type="Gene3D" id="3.40.630.30">
    <property type="match status" value="2"/>
</dbReference>
<dbReference type="Proteomes" id="UP000037247">
    <property type="component" value="Unassembled WGS sequence"/>
</dbReference>
<dbReference type="InterPro" id="IPR016181">
    <property type="entry name" value="Acyl_CoA_acyltransferase"/>
</dbReference>
<dbReference type="InterPro" id="IPR041380">
    <property type="entry name" value="Acetyltransf_17"/>
</dbReference>
<dbReference type="InterPro" id="IPR022902">
    <property type="entry name" value="NAcTrfase_Eis"/>
</dbReference>
<keyword evidence="4 5" id="KW-0012">Acyltransferase</keyword>
<dbReference type="EMBL" id="LDTZ01000018">
    <property type="protein sequence ID" value="KNA90706.1"/>
    <property type="molecule type" value="Genomic_DNA"/>
</dbReference>
<evidence type="ECO:0000256" key="5">
    <source>
        <dbReference type="HAMAP-Rule" id="MF_01812"/>
    </source>
</evidence>
<keyword evidence="2" id="KW-1036">Host cytoplasmic vesicle</keyword>
<dbReference type="InterPro" id="IPR025559">
    <property type="entry name" value="Eis_dom"/>
</dbReference>
<feature type="binding site" evidence="5">
    <location>
        <begin position="88"/>
        <end position="93"/>
    </location>
    <ligand>
        <name>acetyl-CoA</name>
        <dbReference type="ChEBI" id="CHEBI:57288"/>
    </ligand>
</feature>
<keyword evidence="8" id="KW-1185">Reference proteome</keyword>